<dbReference type="EMBL" id="JAACNH010000001">
    <property type="protein sequence ID" value="KAG8455309.1"/>
    <property type="molecule type" value="Genomic_DNA"/>
</dbReference>
<evidence type="ECO:0000256" key="2">
    <source>
        <dbReference type="ARBA" id="ARBA00022475"/>
    </source>
</evidence>
<dbReference type="SMART" id="SM00907">
    <property type="entry name" value="GDNF"/>
    <property type="match status" value="2"/>
</dbReference>
<proteinExistence type="predicted"/>
<evidence type="ECO:0000313" key="10">
    <source>
        <dbReference type="Proteomes" id="UP000812440"/>
    </source>
</evidence>
<sequence>MPGGPALLPLLFLGFLLGGTADRRLICWQAMILCQEEADCRYAYSQYEEACSSVFLMQEEAAAPSHNSARRRCPSHCISALIQLNHTKWGPALEDCDCAKDESCRDTKRAIEPCLPRTSTSVVVGGGGAVGDGGADGGRTGGGAVMGCMEARKQCEKDRRCSISLSRYLIQCGRLFNGLHCTDECKEVIADMMRVPKALLLNDCVCDGMERPICESIKENMARLCFGVEVGNAGSSGRSEDEYDDEYDDDTGPTGEGSYEDDQQSSRISGEHGGSDSGAHSVMSAAATARTVIMATSIMLLMCVL</sequence>
<dbReference type="PANTHER" id="PTHR16840">
    <property type="entry name" value="GROWTH ARREST-SPECIFIC PROTEIN 1"/>
    <property type="match status" value="1"/>
</dbReference>
<dbReference type="PANTHER" id="PTHR16840:SF3">
    <property type="entry name" value="GROWTH ARREST-SPECIFIC PROTEIN 1"/>
    <property type="match status" value="1"/>
</dbReference>
<evidence type="ECO:0000256" key="4">
    <source>
        <dbReference type="ARBA" id="ARBA00023136"/>
    </source>
</evidence>
<evidence type="ECO:0000256" key="1">
    <source>
        <dbReference type="ARBA" id="ARBA00004236"/>
    </source>
</evidence>
<feature type="chain" id="PRO_5035931841" description="GDNF/GAS1 domain-containing protein" evidence="7">
    <location>
        <begin position="22"/>
        <end position="305"/>
    </location>
</feature>
<evidence type="ECO:0000259" key="8">
    <source>
        <dbReference type="SMART" id="SM00907"/>
    </source>
</evidence>
<comment type="caution">
    <text evidence="9">The sequence shown here is derived from an EMBL/GenBank/DDBJ whole genome shotgun (WGS) entry which is preliminary data.</text>
</comment>
<keyword evidence="4" id="KW-0472">Membrane</keyword>
<evidence type="ECO:0000256" key="5">
    <source>
        <dbReference type="ARBA" id="ARBA00023180"/>
    </source>
</evidence>
<gene>
    <name evidence="9" type="ORF">GDO86_001488</name>
</gene>
<feature type="compositionally biased region" description="Acidic residues" evidence="6">
    <location>
        <begin position="241"/>
        <end position="251"/>
    </location>
</feature>
<organism evidence="9 10">
    <name type="scientific">Hymenochirus boettgeri</name>
    <name type="common">Congo dwarf clawed frog</name>
    <dbReference type="NCBI Taxonomy" id="247094"/>
    <lineage>
        <taxon>Eukaryota</taxon>
        <taxon>Metazoa</taxon>
        <taxon>Chordata</taxon>
        <taxon>Craniata</taxon>
        <taxon>Vertebrata</taxon>
        <taxon>Euteleostomi</taxon>
        <taxon>Amphibia</taxon>
        <taxon>Batrachia</taxon>
        <taxon>Anura</taxon>
        <taxon>Pipoidea</taxon>
        <taxon>Pipidae</taxon>
        <taxon>Pipinae</taxon>
        <taxon>Hymenochirus</taxon>
    </lineage>
</organism>
<evidence type="ECO:0000313" key="9">
    <source>
        <dbReference type="EMBL" id="KAG8455309.1"/>
    </source>
</evidence>
<evidence type="ECO:0000256" key="7">
    <source>
        <dbReference type="SAM" id="SignalP"/>
    </source>
</evidence>
<dbReference type="InterPro" id="IPR039596">
    <property type="entry name" value="GAS1"/>
</dbReference>
<feature type="signal peptide" evidence="7">
    <location>
        <begin position="1"/>
        <end position="21"/>
    </location>
</feature>
<feature type="domain" description="GDNF/GAS1" evidence="8">
    <location>
        <begin position="148"/>
        <end position="225"/>
    </location>
</feature>
<keyword evidence="5" id="KW-0325">Glycoprotein</keyword>
<comment type="subcellular location">
    <subcellularLocation>
        <location evidence="1">Cell membrane</location>
    </subcellularLocation>
</comment>
<evidence type="ECO:0000256" key="6">
    <source>
        <dbReference type="SAM" id="MobiDB-lite"/>
    </source>
</evidence>
<keyword evidence="2" id="KW-1003">Cell membrane</keyword>
<dbReference type="InterPro" id="IPR016017">
    <property type="entry name" value="GDNF/GAS1"/>
</dbReference>
<feature type="region of interest" description="Disordered" evidence="6">
    <location>
        <begin position="235"/>
        <end position="281"/>
    </location>
</feature>
<dbReference type="Proteomes" id="UP000812440">
    <property type="component" value="Chromosome 1"/>
</dbReference>
<dbReference type="OrthoDB" id="5950623at2759"/>
<protein>
    <recommendedName>
        <fullName evidence="8">GDNF/GAS1 domain-containing protein</fullName>
    </recommendedName>
</protein>
<feature type="domain" description="GDNF/GAS1" evidence="8">
    <location>
        <begin position="27"/>
        <end position="114"/>
    </location>
</feature>
<name>A0A8T2KDV7_9PIPI</name>
<dbReference type="GO" id="GO:0005886">
    <property type="term" value="C:plasma membrane"/>
    <property type="evidence" value="ECO:0007669"/>
    <property type="project" value="UniProtKB-SubCell"/>
</dbReference>
<keyword evidence="3 7" id="KW-0732">Signal</keyword>
<dbReference type="AlphaFoldDB" id="A0A8T2KDV7"/>
<dbReference type="GO" id="GO:0051726">
    <property type="term" value="P:regulation of cell cycle"/>
    <property type="evidence" value="ECO:0007669"/>
    <property type="project" value="InterPro"/>
</dbReference>
<keyword evidence="10" id="KW-1185">Reference proteome</keyword>
<accession>A0A8T2KDV7</accession>
<evidence type="ECO:0000256" key="3">
    <source>
        <dbReference type="ARBA" id="ARBA00022729"/>
    </source>
</evidence>
<dbReference type="Pfam" id="PF02351">
    <property type="entry name" value="GDNF"/>
    <property type="match status" value="1"/>
</dbReference>
<reference evidence="9" key="1">
    <citation type="thesis" date="2020" institute="ProQuest LLC" country="789 East Eisenhower Parkway, Ann Arbor, MI, USA">
        <title>Comparative Genomics and Chromosome Evolution.</title>
        <authorList>
            <person name="Mudd A.B."/>
        </authorList>
    </citation>
    <scope>NUCLEOTIDE SEQUENCE</scope>
    <source>
        <strain evidence="9">Female2</strain>
        <tissue evidence="9">Blood</tissue>
    </source>
</reference>